<gene>
    <name evidence="2" type="ORF">PIB30_044053</name>
</gene>
<feature type="compositionally biased region" description="Acidic residues" evidence="1">
    <location>
        <begin position="130"/>
        <end position="139"/>
    </location>
</feature>
<sequence>MLKEDVVRKEKEEELEENCCAKQKSHKKGPDKTHEKTPAKYPSITRMLDETEQILYHDKGADAHLMTPRKDKAPQMPTRFSKRLTTLKAHQTRNEAGPSNAAPCDDDIINISSDSEQVEENVPGKRGQIEEEEVPEKEP</sequence>
<comment type="caution">
    <text evidence="2">The sequence shown here is derived from an EMBL/GenBank/DDBJ whole genome shotgun (WGS) entry which is preliminary data.</text>
</comment>
<evidence type="ECO:0000256" key="1">
    <source>
        <dbReference type="SAM" id="MobiDB-lite"/>
    </source>
</evidence>
<name>A0ABU6TGP1_9FABA</name>
<evidence type="ECO:0000313" key="3">
    <source>
        <dbReference type="Proteomes" id="UP001341840"/>
    </source>
</evidence>
<keyword evidence="3" id="KW-1185">Reference proteome</keyword>
<dbReference type="EMBL" id="JASCZI010090881">
    <property type="protein sequence ID" value="MED6147446.1"/>
    <property type="molecule type" value="Genomic_DNA"/>
</dbReference>
<feature type="compositionally biased region" description="Basic and acidic residues" evidence="1">
    <location>
        <begin position="1"/>
        <end position="12"/>
    </location>
</feature>
<reference evidence="2 3" key="1">
    <citation type="journal article" date="2023" name="Plants (Basel)">
        <title>Bridging the Gap: Combining Genomics and Transcriptomics Approaches to Understand Stylosanthes scabra, an Orphan Legume from the Brazilian Caatinga.</title>
        <authorList>
            <person name="Ferreira-Neto J.R.C."/>
            <person name="da Silva M.D."/>
            <person name="Binneck E."/>
            <person name="de Melo N.F."/>
            <person name="da Silva R.H."/>
            <person name="de Melo A.L.T.M."/>
            <person name="Pandolfi V."/>
            <person name="Bustamante F.O."/>
            <person name="Brasileiro-Vidal A.C."/>
            <person name="Benko-Iseppon A.M."/>
        </authorList>
    </citation>
    <scope>NUCLEOTIDE SEQUENCE [LARGE SCALE GENOMIC DNA]</scope>
    <source>
        <tissue evidence="2">Leaves</tissue>
    </source>
</reference>
<proteinExistence type="predicted"/>
<feature type="region of interest" description="Disordered" evidence="1">
    <location>
        <begin position="1"/>
        <end position="42"/>
    </location>
</feature>
<protein>
    <submittedName>
        <fullName evidence="2">Uncharacterized protein</fullName>
    </submittedName>
</protein>
<dbReference type="Proteomes" id="UP001341840">
    <property type="component" value="Unassembled WGS sequence"/>
</dbReference>
<accession>A0ABU6TGP1</accession>
<feature type="region of interest" description="Disordered" evidence="1">
    <location>
        <begin position="87"/>
        <end position="139"/>
    </location>
</feature>
<feature type="compositionally biased region" description="Basic and acidic residues" evidence="1">
    <location>
        <begin position="28"/>
        <end position="38"/>
    </location>
</feature>
<evidence type="ECO:0000313" key="2">
    <source>
        <dbReference type="EMBL" id="MED6147446.1"/>
    </source>
</evidence>
<organism evidence="2 3">
    <name type="scientific">Stylosanthes scabra</name>
    <dbReference type="NCBI Taxonomy" id="79078"/>
    <lineage>
        <taxon>Eukaryota</taxon>
        <taxon>Viridiplantae</taxon>
        <taxon>Streptophyta</taxon>
        <taxon>Embryophyta</taxon>
        <taxon>Tracheophyta</taxon>
        <taxon>Spermatophyta</taxon>
        <taxon>Magnoliopsida</taxon>
        <taxon>eudicotyledons</taxon>
        <taxon>Gunneridae</taxon>
        <taxon>Pentapetalae</taxon>
        <taxon>rosids</taxon>
        <taxon>fabids</taxon>
        <taxon>Fabales</taxon>
        <taxon>Fabaceae</taxon>
        <taxon>Papilionoideae</taxon>
        <taxon>50 kb inversion clade</taxon>
        <taxon>dalbergioids sensu lato</taxon>
        <taxon>Dalbergieae</taxon>
        <taxon>Pterocarpus clade</taxon>
        <taxon>Stylosanthes</taxon>
    </lineage>
</organism>